<protein>
    <recommendedName>
        <fullName evidence="2">C2H2-type domain-containing protein</fullName>
    </recommendedName>
</protein>
<evidence type="ECO:0000256" key="1">
    <source>
        <dbReference type="PROSITE-ProRule" id="PRU00042"/>
    </source>
</evidence>
<sequence>QCSKCPFVCKSRQTMEGHMDDHEQLEMGGINCFYCSSLFKNKEYLLDHISTHSAFSPKEWETFFMITDEDQQQPKA</sequence>
<keyword evidence="1" id="KW-0862">Zinc</keyword>
<dbReference type="PROSITE" id="PS00028">
    <property type="entry name" value="ZINC_FINGER_C2H2_1"/>
    <property type="match status" value="1"/>
</dbReference>
<dbReference type="InterPro" id="IPR013087">
    <property type="entry name" value="Znf_C2H2_type"/>
</dbReference>
<reference evidence="3" key="1">
    <citation type="submission" date="2014-12" db="EMBL/GenBank/DDBJ databases">
        <title>Insight into the proteome of Arion vulgaris.</title>
        <authorList>
            <person name="Aradska J."/>
            <person name="Bulat T."/>
            <person name="Smidak R."/>
            <person name="Sarate P."/>
            <person name="Gangsoo J."/>
            <person name="Sialana F."/>
            <person name="Bilban M."/>
            <person name="Lubec G."/>
        </authorList>
    </citation>
    <scope>NUCLEOTIDE SEQUENCE</scope>
    <source>
        <tissue evidence="3">Skin</tissue>
    </source>
</reference>
<organism evidence="3">
    <name type="scientific">Arion vulgaris</name>
    <dbReference type="NCBI Taxonomy" id="1028688"/>
    <lineage>
        <taxon>Eukaryota</taxon>
        <taxon>Metazoa</taxon>
        <taxon>Spiralia</taxon>
        <taxon>Lophotrochozoa</taxon>
        <taxon>Mollusca</taxon>
        <taxon>Gastropoda</taxon>
        <taxon>Heterobranchia</taxon>
        <taxon>Euthyneura</taxon>
        <taxon>Panpulmonata</taxon>
        <taxon>Eupulmonata</taxon>
        <taxon>Stylommatophora</taxon>
        <taxon>Helicina</taxon>
        <taxon>Arionoidea</taxon>
        <taxon>Arionidae</taxon>
        <taxon>Arion</taxon>
    </lineage>
</organism>
<proteinExistence type="predicted"/>
<name>A0A0B6Y605_9EUPU</name>
<feature type="non-terminal residue" evidence="3">
    <location>
        <position position="1"/>
    </location>
</feature>
<dbReference type="EMBL" id="HACG01004633">
    <property type="protein sequence ID" value="CEK51498.1"/>
    <property type="molecule type" value="Transcribed_RNA"/>
</dbReference>
<dbReference type="AlphaFoldDB" id="A0A0B6Y605"/>
<dbReference type="PROSITE" id="PS50157">
    <property type="entry name" value="ZINC_FINGER_C2H2_2"/>
    <property type="match status" value="1"/>
</dbReference>
<dbReference type="SMART" id="SM00355">
    <property type="entry name" value="ZnF_C2H2"/>
    <property type="match status" value="2"/>
</dbReference>
<evidence type="ECO:0000259" key="2">
    <source>
        <dbReference type="PROSITE" id="PS50157"/>
    </source>
</evidence>
<accession>A0A0B6Y605</accession>
<keyword evidence="1" id="KW-0479">Metal-binding</keyword>
<evidence type="ECO:0000313" key="3">
    <source>
        <dbReference type="EMBL" id="CEK51498.1"/>
    </source>
</evidence>
<feature type="non-terminal residue" evidence="3">
    <location>
        <position position="76"/>
    </location>
</feature>
<gene>
    <name evidence="3" type="primary">ORF13572</name>
</gene>
<dbReference type="Gene3D" id="3.30.160.60">
    <property type="entry name" value="Classic Zinc Finger"/>
    <property type="match status" value="1"/>
</dbReference>
<dbReference type="GO" id="GO:0008270">
    <property type="term" value="F:zinc ion binding"/>
    <property type="evidence" value="ECO:0007669"/>
    <property type="project" value="UniProtKB-KW"/>
</dbReference>
<feature type="domain" description="C2H2-type" evidence="2">
    <location>
        <begin position="30"/>
        <end position="57"/>
    </location>
</feature>
<keyword evidence="1" id="KW-0863">Zinc-finger</keyword>